<protein>
    <submittedName>
        <fullName evidence="1">Uncharacterized protein</fullName>
    </submittedName>
</protein>
<evidence type="ECO:0000313" key="2">
    <source>
        <dbReference type="Proteomes" id="UP001054837"/>
    </source>
</evidence>
<accession>A0AAV4VYS8</accession>
<dbReference type="EMBL" id="BPLQ01013814">
    <property type="protein sequence ID" value="GIY75005.1"/>
    <property type="molecule type" value="Genomic_DNA"/>
</dbReference>
<dbReference type="AlphaFoldDB" id="A0AAV4VYS8"/>
<keyword evidence="2" id="KW-1185">Reference proteome</keyword>
<name>A0AAV4VYS8_9ARAC</name>
<comment type="caution">
    <text evidence="1">The sequence shown here is derived from an EMBL/GenBank/DDBJ whole genome shotgun (WGS) entry which is preliminary data.</text>
</comment>
<reference evidence="1 2" key="1">
    <citation type="submission" date="2021-06" db="EMBL/GenBank/DDBJ databases">
        <title>Caerostris darwini draft genome.</title>
        <authorList>
            <person name="Kono N."/>
            <person name="Arakawa K."/>
        </authorList>
    </citation>
    <scope>NUCLEOTIDE SEQUENCE [LARGE SCALE GENOMIC DNA]</scope>
</reference>
<gene>
    <name evidence="1" type="ORF">CDAR_103441</name>
</gene>
<dbReference type="Proteomes" id="UP001054837">
    <property type="component" value="Unassembled WGS sequence"/>
</dbReference>
<proteinExistence type="predicted"/>
<sequence>MPVSETALEQKKQRKRIHSCTVPLSEPCLNMQPIPQTTKTKRPTLFPRSNHNDLHSATLPSCWGDNFFCGPFTNRRRTKGPRNGGKTFQWNIGGLLSALPDLHARPESLVVGGGENLFCSEGSRRMSKLLSVRRKLAEDNFSIDVFVLIKVIAVTADNEKERVKQKVLIKLCCKFFNCFDADMTVLDIALLSLNDLLKTLCVI</sequence>
<organism evidence="1 2">
    <name type="scientific">Caerostris darwini</name>
    <dbReference type="NCBI Taxonomy" id="1538125"/>
    <lineage>
        <taxon>Eukaryota</taxon>
        <taxon>Metazoa</taxon>
        <taxon>Ecdysozoa</taxon>
        <taxon>Arthropoda</taxon>
        <taxon>Chelicerata</taxon>
        <taxon>Arachnida</taxon>
        <taxon>Araneae</taxon>
        <taxon>Araneomorphae</taxon>
        <taxon>Entelegynae</taxon>
        <taxon>Araneoidea</taxon>
        <taxon>Araneidae</taxon>
        <taxon>Caerostris</taxon>
    </lineage>
</organism>
<evidence type="ECO:0000313" key="1">
    <source>
        <dbReference type="EMBL" id="GIY75005.1"/>
    </source>
</evidence>